<organism evidence="1 2">
    <name type="scientific">Thelonectria olida</name>
    <dbReference type="NCBI Taxonomy" id="1576542"/>
    <lineage>
        <taxon>Eukaryota</taxon>
        <taxon>Fungi</taxon>
        <taxon>Dikarya</taxon>
        <taxon>Ascomycota</taxon>
        <taxon>Pezizomycotina</taxon>
        <taxon>Sordariomycetes</taxon>
        <taxon>Hypocreomycetidae</taxon>
        <taxon>Hypocreales</taxon>
        <taxon>Nectriaceae</taxon>
        <taxon>Thelonectria</taxon>
    </lineage>
</organism>
<protein>
    <recommendedName>
        <fullName evidence="3">Fungal N-terminal domain-containing protein</fullName>
    </recommendedName>
</protein>
<keyword evidence="2" id="KW-1185">Reference proteome</keyword>
<evidence type="ECO:0000313" key="2">
    <source>
        <dbReference type="Proteomes" id="UP000777438"/>
    </source>
</evidence>
<dbReference type="AlphaFoldDB" id="A0A9P8VVG1"/>
<feature type="non-terminal residue" evidence="1">
    <location>
        <position position="1"/>
    </location>
</feature>
<dbReference type="EMBL" id="JAGPYM010000035">
    <property type="protein sequence ID" value="KAH6876368.1"/>
    <property type="molecule type" value="Genomic_DNA"/>
</dbReference>
<dbReference type="Proteomes" id="UP000777438">
    <property type="component" value="Unassembled WGS sequence"/>
</dbReference>
<comment type="caution">
    <text evidence="1">The sequence shown here is derived from an EMBL/GenBank/DDBJ whole genome shotgun (WGS) entry which is preliminary data.</text>
</comment>
<reference evidence="1 2" key="1">
    <citation type="journal article" date="2021" name="Nat. Commun.">
        <title>Genetic determinants of endophytism in the Arabidopsis root mycobiome.</title>
        <authorList>
            <person name="Mesny F."/>
            <person name="Miyauchi S."/>
            <person name="Thiergart T."/>
            <person name="Pickel B."/>
            <person name="Atanasova L."/>
            <person name="Karlsson M."/>
            <person name="Huettel B."/>
            <person name="Barry K.W."/>
            <person name="Haridas S."/>
            <person name="Chen C."/>
            <person name="Bauer D."/>
            <person name="Andreopoulos W."/>
            <person name="Pangilinan J."/>
            <person name="LaButti K."/>
            <person name="Riley R."/>
            <person name="Lipzen A."/>
            <person name="Clum A."/>
            <person name="Drula E."/>
            <person name="Henrissat B."/>
            <person name="Kohler A."/>
            <person name="Grigoriev I.V."/>
            <person name="Martin F.M."/>
            <person name="Hacquard S."/>
        </authorList>
    </citation>
    <scope>NUCLEOTIDE SEQUENCE [LARGE SCALE GENOMIC DNA]</scope>
    <source>
        <strain evidence="1 2">MPI-CAGE-CH-0241</strain>
    </source>
</reference>
<dbReference type="OrthoDB" id="19923at2759"/>
<gene>
    <name evidence="1" type="ORF">B0T10DRAFT_363700</name>
</gene>
<accession>A0A9P8VVG1</accession>
<name>A0A9P8VVG1_9HYPO</name>
<evidence type="ECO:0000313" key="1">
    <source>
        <dbReference type="EMBL" id="KAH6876368.1"/>
    </source>
</evidence>
<evidence type="ECO:0008006" key="3">
    <source>
        <dbReference type="Google" id="ProtNLM"/>
    </source>
</evidence>
<proteinExistence type="predicted"/>
<sequence length="539" mass="59741">MDPLTIFGAVTGGISAASETVKVLDKAITLASKVKEAPELAACTLRHVKMMRYNMIRFQQLLDSGQHARDRGLYIPLDDAQDTFTDCVTSLDELESLLKPLSDPGLGSLAMSERLEWAMKDNRINQLSKRVQDAQSSLGLMLTILQNESLIEVQKAIAGLSDICQRIAPNVAHLNRRSITASTVRHFNIDETDDASTIRPTAGLRPDSIIIPEPRARRFSVQSHYEKALIASRPYRRAPKWDRDDVSFRSSVLNTHAMSLFSKLSNLSLGEVSTISIIALPLFCNDISNQQHYTFGKTLSNNDASQNSVARNRDDELELQQLHRSGPPTPRIELQSAPHSPSLPVKIGVSRMLKAVKRAFGPDITPTSPSSFSGYSDLDIRKANLFNAHNDVPSMRQLSGLHLEDSEFHLCHGVGDAPCYGAVETTVDEEYSVEQLRCWQLDLAAANGFLKGFRCQECRKSLAQTGNMTKADRSVLELWCGSNACMDAHPELRPCACYAKMKQLSLPTEKYLGCRIVPDVHVNCARCFRLCPQCAANQK</sequence>